<reference evidence="3 4" key="1">
    <citation type="submission" date="2017-07" db="EMBL/GenBank/DDBJ databases">
        <authorList>
            <person name="Sun Z.S."/>
            <person name="Albrecht U."/>
            <person name="Echele G."/>
            <person name="Lee C.C."/>
        </authorList>
    </citation>
    <scope>NUCLEOTIDE SEQUENCE [LARGE SCALE GENOMIC DNA]</scope>
    <source>
        <strain evidence="4">type strain: KCTC 22618</strain>
    </source>
</reference>
<protein>
    <submittedName>
        <fullName evidence="3">Transglutaminase</fullName>
    </submittedName>
</protein>
<accession>A0A238UBY1</accession>
<dbReference type="AlphaFoldDB" id="A0A238UBY1"/>
<evidence type="ECO:0000313" key="4">
    <source>
        <dbReference type="Proteomes" id="UP000215214"/>
    </source>
</evidence>
<dbReference type="SMART" id="SM00460">
    <property type="entry name" value="TGc"/>
    <property type="match status" value="1"/>
</dbReference>
<dbReference type="EMBL" id="LT899436">
    <property type="protein sequence ID" value="SNR16713.1"/>
    <property type="molecule type" value="Genomic_DNA"/>
</dbReference>
<dbReference type="Pfam" id="PF01841">
    <property type="entry name" value="Transglut_core"/>
    <property type="match status" value="1"/>
</dbReference>
<dbReference type="Proteomes" id="UP000215214">
    <property type="component" value="Chromosome TJEJU"/>
</dbReference>
<dbReference type="SUPFAM" id="SSF54001">
    <property type="entry name" value="Cysteine proteinases"/>
    <property type="match status" value="1"/>
</dbReference>
<gene>
    <name evidence="3" type="ORF">TJEJU_3055</name>
</gene>
<dbReference type="KEGG" id="tje:TJEJU_3055"/>
<organism evidence="3 4">
    <name type="scientific">Tenacibaculum jejuense</name>
    <dbReference type="NCBI Taxonomy" id="584609"/>
    <lineage>
        <taxon>Bacteria</taxon>
        <taxon>Pseudomonadati</taxon>
        <taxon>Bacteroidota</taxon>
        <taxon>Flavobacteriia</taxon>
        <taxon>Flavobacteriales</taxon>
        <taxon>Flavobacteriaceae</taxon>
        <taxon>Tenacibaculum</taxon>
    </lineage>
</organism>
<feature type="chain" id="PRO_5012037144" evidence="1">
    <location>
        <begin position="21"/>
        <end position="320"/>
    </location>
</feature>
<evidence type="ECO:0000313" key="3">
    <source>
        <dbReference type="EMBL" id="SNR16713.1"/>
    </source>
</evidence>
<feature type="signal peptide" evidence="1">
    <location>
        <begin position="1"/>
        <end position="20"/>
    </location>
</feature>
<dbReference type="PANTHER" id="PTHR46333">
    <property type="entry name" value="CYTOKINESIS PROTEIN 3"/>
    <property type="match status" value="1"/>
</dbReference>
<evidence type="ECO:0000256" key="1">
    <source>
        <dbReference type="SAM" id="SignalP"/>
    </source>
</evidence>
<keyword evidence="1" id="KW-0732">Signal</keyword>
<dbReference type="InterPro" id="IPR038765">
    <property type="entry name" value="Papain-like_cys_pep_sf"/>
</dbReference>
<dbReference type="Gene3D" id="3.10.620.30">
    <property type="match status" value="1"/>
</dbReference>
<dbReference type="PANTHER" id="PTHR46333:SF2">
    <property type="entry name" value="CYTOKINESIS PROTEIN 3"/>
    <property type="match status" value="1"/>
</dbReference>
<name>A0A238UBY1_9FLAO</name>
<evidence type="ECO:0000259" key="2">
    <source>
        <dbReference type="SMART" id="SM00460"/>
    </source>
</evidence>
<keyword evidence="4" id="KW-1185">Reference proteome</keyword>
<dbReference type="GO" id="GO:0005737">
    <property type="term" value="C:cytoplasm"/>
    <property type="evidence" value="ECO:0007669"/>
    <property type="project" value="TreeGrafter"/>
</dbReference>
<proteinExistence type="predicted"/>
<dbReference type="InterPro" id="IPR052557">
    <property type="entry name" value="CAP/Cytokinesis_protein"/>
</dbReference>
<sequence>MKFMMRLFTIIFFSILVAKAQDFSGIKQITDGYSGLITVEKLAKNINRDFNTDEDKTKALYAWLTKNVRYDLKEFYNPNRQTKTSFRYRTEEEKQQKIKAINEKIVRKTLRTRKAVCEGYARTFAEVCSLLNIENEVVAGHVRNSAQEIGNSSLSANHAWNAVKLNGKWIYIDATWGAGAETNGRWIRRFNPYYYNIPKKKYFKTHFPEKSIWRLRVGRITKEQYYNQPVFSNDFLKTNVTLKSPNAGILKRGKGNVVTIKLGNAKQREFFVGFLGSSRAVKPEKVVSKSTTTVRFVPPPGTKQCFLLMDREVAIEFLID</sequence>
<feature type="domain" description="Transglutaminase-like" evidence="2">
    <location>
        <begin position="109"/>
        <end position="176"/>
    </location>
</feature>
<dbReference type="InterPro" id="IPR002931">
    <property type="entry name" value="Transglutaminase-like"/>
</dbReference>